<feature type="repeat" description="WD" evidence="3">
    <location>
        <begin position="160"/>
        <end position="199"/>
    </location>
</feature>
<gene>
    <name evidence="6" type="ORF">C0Q70_03781</name>
</gene>
<dbReference type="Pfam" id="PF00400">
    <property type="entry name" value="WD40"/>
    <property type="match status" value="2"/>
</dbReference>
<protein>
    <submittedName>
        <fullName evidence="6">Uncharacterized protein</fullName>
    </submittedName>
</protein>
<reference evidence="6 7" key="1">
    <citation type="submission" date="2018-04" db="EMBL/GenBank/DDBJ databases">
        <title>The genome of golden apple snail Pomacea canaliculata provides insight into stress tolerance and invasive adaptation.</title>
        <authorList>
            <person name="Liu C."/>
            <person name="Liu B."/>
            <person name="Ren Y."/>
            <person name="Zhang Y."/>
            <person name="Wang H."/>
            <person name="Li S."/>
            <person name="Jiang F."/>
            <person name="Yin L."/>
            <person name="Zhang G."/>
            <person name="Qian W."/>
            <person name="Fan W."/>
        </authorList>
    </citation>
    <scope>NUCLEOTIDE SEQUENCE [LARGE SCALE GENOMIC DNA]</scope>
    <source>
        <strain evidence="6">SZHN2017</strain>
        <tissue evidence="6">Muscle</tissue>
    </source>
</reference>
<evidence type="ECO:0000256" key="2">
    <source>
        <dbReference type="ARBA" id="ARBA00022737"/>
    </source>
</evidence>
<evidence type="ECO:0000256" key="4">
    <source>
        <dbReference type="SAM" id="Coils"/>
    </source>
</evidence>
<keyword evidence="2" id="KW-0677">Repeat</keyword>
<dbReference type="STRING" id="400727.A0A2T7PTN7"/>
<organism evidence="6 7">
    <name type="scientific">Pomacea canaliculata</name>
    <name type="common">Golden apple snail</name>
    <dbReference type="NCBI Taxonomy" id="400727"/>
    <lineage>
        <taxon>Eukaryota</taxon>
        <taxon>Metazoa</taxon>
        <taxon>Spiralia</taxon>
        <taxon>Lophotrochozoa</taxon>
        <taxon>Mollusca</taxon>
        <taxon>Gastropoda</taxon>
        <taxon>Caenogastropoda</taxon>
        <taxon>Architaenioglossa</taxon>
        <taxon>Ampullarioidea</taxon>
        <taxon>Ampullariidae</taxon>
        <taxon>Pomacea</taxon>
    </lineage>
</organism>
<accession>A0A2T7PTN7</accession>
<proteinExistence type="predicted"/>
<comment type="caution">
    <text evidence="6">The sequence shown here is derived from an EMBL/GenBank/DDBJ whole genome shotgun (WGS) entry which is preliminary data.</text>
</comment>
<dbReference type="InterPro" id="IPR015943">
    <property type="entry name" value="WD40/YVTN_repeat-like_dom_sf"/>
</dbReference>
<feature type="compositionally biased region" description="Basic and acidic residues" evidence="5">
    <location>
        <begin position="109"/>
        <end position="136"/>
    </location>
</feature>
<dbReference type="SMART" id="SM00320">
    <property type="entry name" value="WD40"/>
    <property type="match status" value="3"/>
</dbReference>
<name>A0A2T7PTN7_POMCA</name>
<dbReference type="InterPro" id="IPR036322">
    <property type="entry name" value="WD40_repeat_dom_sf"/>
</dbReference>
<evidence type="ECO:0000256" key="3">
    <source>
        <dbReference type="PROSITE-ProRule" id="PRU00221"/>
    </source>
</evidence>
<evidence type="ECO:0000313" key="7">
    <source>
        <dbReference type="Proteomes" id="UP000245119"/>
    </source>
</evidence>
<dbReference type="InterPro" id="IPR019775">
    <property type="entry name" value="WD40_repeat_CS"/>
</dbReference>
<keyword evidence="7" id="KW-1185">Reference proteome</keyword>
<dbReference type="AlphaFoldDB" id="A0A2T7PTN7"/>
<dbReference type="OrthoDB" id="190105at2759"/>
<feature type="compositionally biased region" description="Acidic residues" evidence="5">
    <location>
        <begin position="453"/>
        <end position="472"/>
    </location>
</feature>
<feature type="region of interest" description="Disordered" evidence="5">
    <location>
        <begin position="446"/>
        <end position="487"/>
    </location>
</feature>
<feature type="compositionally biased region" description="Polar residues" evidence="5">
    <location>
        <begin position="95"/>
        <end position="104"/>
    </location>
</feature>
<keyword evidence="4" id="KW-0175">Coiled coil</keyword>
<evidence type="ECO:0000256" key="5">
    <source>
        <dbReference type="SAM" id="MobiDB-lite"/>
    </source>
</evidence>
<dbReference type="PROSITE" id="PS50294">
    <property type="entry name" value="WD_REPEATS_REGION"/>
    <property type="match status" value="1"/>
</dbReference>
<feature type="repeat" description="WD" evidence="3">
    <location>
        <begin position="228"/>
        <end position="256"/>
    </location>
</feature>
<dbReference type="Proteomes" id="UP000245119">
    <property type="component" value="Linkage Group LG2"/>
</dbReference>
<dbReference type="PANTHER" id="PTHR22847:SF722">
    <property type="entry name" value="NOVEL PROTEIN"/>
    <property type="match status" value="1"/>
</dbReference>
<dbReference type="InterPro" id="IPR001680">
    <property type="entry name" value="WD40_rpt"/>
</dbReference>
<dbReference type="Gene3D" id="2.130.10.10">
    <property type="entry name" value="YVTN repeat-like/Quinoprotein amine dehydrogenase"/>
    <property type="match status" value="2"/>
</dbReference>
<feature type="region of interest" description="Disordered" evidence="5">
    <location>
        <begin position="90"/>
        <end position="136"/>
    </location>
</feature>
<evidence type="ECO:0000313" key="6">
    <source>
        <dbReference type="EMBL" id="PVD36791.1"/>
    </source>
</evidence>
<dbReference type="SUPFAM" id="SSF50978">
    <property type="entry name" value="WD40 repeat-like"/>
    <property type="match status" value="1"/>
</dbReference>
<feature type="coiled-coil region" evidence="4">
    <location>
        <begin position="5"/>
        <end position="53"/>
    </location>
</feature>
<dbReference type="EMBL" id="PZQS01000002">
    <property type="protein sequence ID" value="PVD36791.1"/>
    <property type="molecule type" value="Genomic_DNA"/>
</dbReference>
<dbReference type="PANTHER" id="PTHR22847">
    <property type="entry name" value="WD40 REPEAT PROTEIN"/>
    <property type="match status" value="1"/>
</dbReference>
<dbReference type="PROSITE" id="PS50082">
    <property type="entry name" value="WD_REPEATS_2"/>
    <property type="match status" value="2"/>
</dbReference>
<evidence type="ECO:0000256" key="1">
    <source>
        <dbReference type="ARBA" id="ARBA00022574"/>
    </source>
</evidence>
<dbReference type="PROSITE" id="PS00678">
    <property type="entry name" value="WD_REPEATS_1"/>
    <property type="match status" value="1"/>
</dbReference>
<sequence length="496" mass="55285">MAAPMKTEIRKLRKKLRQIENLERLNRLLDQQEEEKIARKDELREQLQELLVKQEMYDEPAYEPDVCGPTTIENEYNSERNSERLHYEGLPPAESESQSENSLIFTKRSPTDQKKNTSGDPSKMYEEKVASEEEQFSKDAESIKNARKDWKKLKVLVTELEGHSDLVTSLSFAGNMIVTGSRDTTLKVWDLDTKDEVRSFGGHTEAVTSILVLSLEESSFLAEALGTSPTDHLIISGSTDCTVRTWSLDSGDSHISIVDSCVYSSCADGLLMVHEIRSNKFSRTFVSEDIKPTKRNGRITQRPVRCLEVAGSTILFGDDAFNIKLLNWRKGLVSKLPNHKTEFSSTDALCVCDNLLISSSYDLDNGLGYLNVRTYPGGEYLATLDDDDTRKIVCLSCARLQSGTMVVVTGGWELKVWELLTSGSSGVSAEADEQPLATRYIAKLSHPARDSEVESDVEEEDSEDSDEDEDGSEGGGRVSVDSTSEPSSWLAWCSLL</sequence>
<keyword evidence="1 3" id="KW-0853">WD repeat</keyword>